<dbReference type="InterPro" id="IPR036291">
    <property type="entry name" value="NAD(P)-bd_dom_sf"/>
</dbReference>
<evidence type="ECO:0000256" key="2">
    <source>
        <dbReference type="ARBA" id="ARBA00023002"/>
    </source>
</evidence>
<comment type="similarity">
    <text evidence="1 4">Belongs to the D-isomer specific 2-hydroxyacid dehydrogenase family.</text>
</comment>
<keyword evidence="8" id="KW-1185">Reference proteome</keyword>
<feature type="domain" description="D-isomer specific 2-hydroxyacid dehydrogenase catalytic" evidence="5">
    <location>
        <begin position="40"/>
        <end position="310"/>
    </location>
</feature>
<dbReference type="Proteomes" id="UP000449846">
    <property type="component" value="Unassembled WGS sequence"/>
</dbReference>
<gene>
    <name evidence="7" type="ORF">GL300_21640</name>
</gene>
<evidence type="ECO:0000259" key="6">
    <source>
        <dbReference type="Pfam" id="PF02826"/>
    </source>
</evidence>
<dbReference type="CDD" id="cd05301">
    <property type="entry name" value="GDH"/>
    <property type="match status" value="1"/>
</dbReference>
<keyword evidence="3" id="KW-0520">NAD</keyword>
<dbReference type="InterPro" id="IPR006140">
    <property type="entry name" value="D-isomer_DH_NAD-bd"/>
</dbReference>
<evidence type="ECO:0000259" key="5">
    <source>
        <dbReference type="Pfam" id="PF00389"/>
    </source>
</evidence>
<dbReference type="GO" id="GO:0005829">
    <property type="term" value="C:cytosol"/>
    <property type="evidence" value="ECO:0007669"/>
    <property type="project" value="TreeGrafter"/>
</dbReference>
<evidence type="ECO:0000313" key="7">
    <source>
        <dbReference type="EMBL" id="MTH61809.1"/>
    </source>
</evidence>
<dbReference type="InterPro" id="IPR029753">
    <property type="entry name" value="D-isomer_DH_CS"/>
</dbReference>
<dbReference type="Pfam" id="PF02826">
    <property type="entry name" value="2-Hacid_dh_C"/>
    <property type="match status" value="1"/>
</dbReference>
<accession>A0A844HRM5</accession>
<name>A0A844HRM5_9RHOB</name>
<dbReference type="SUPFAM" id="SSF51735">
    <property type="entry name" value="NAD(P)-binding Rossmann-fold domains"/>
    <property type="match status" value="1"/>
</dbReference>
<dbReference type="InterPro" id="IPR006139">
    <property type="entry name" value="D-isomer_2_OHA_DH_cat_dom"/>
</dbReference>
<evidence type="ECO:0000256" key="3">
    <source>
        <dbReference type="ARBA" id="ARBA00023027"/>
    </source>
</evidence>
<dbReference type="GO" id="GO:0030267">
    <property type="term" value="F:glyoxylate reductase (NADPH) activity"/>
    <property type="evidence" value="ECO:0007669"/>
    <property type="project" value="TreeGrafter"/>
</dbReference>
<protein>
    <submittedName>
        <fullName evidence="7">D-glycerate dehydrogenase</fullName>
    </submittedName>
</protein>
<proteinExistence type="inferred from homology"/>
<dbReference type="InterPro" id="IPR050223">
    <property type="entry name" value="D-isomer_2-hydroxyacid_DH"/>
</dbReference>
<dbReference type="EMBL" id="WMIG01000020">
    <property type="protein sequence ID" value="MTH61809.1"/>
    <property type="molecule type" value="Genomic_DNA"/>
</dbReference>
<dbReference type="PROSITE" id="PS00671">
    <property type="entry name" value="D_2_HYDROXYACID_DH_3"/>
    <property type="match status" value="1"/>
</dbReference>
<evidence type="ECO:0000256" key="4">
    <source>
        <dbReference type="RuleBase" id="RU003719"/>
    </source>
</evidence>
<sequence>MPLIATSRPLPFPANIPSRQGALEFRHIPADALVPEGTPAYVSTAVDPVTAQMIAAFPDSLRLIANFGTGTDNIDLKAARARGITVSNTPVVTEDTADMAFALILAACRKLGENERFLRDGSWDATRPMASMGLRVHGQTLGLIGFSPIAQAVARRARGFDMQIRYWNRTRRPEAEAALGAEYVASPDELVAGSDIVSLHTALVPETRHLIDAARLARFRQGAVMVNTARGPLVDEKALAEALRSGHLAAAGLDVFEAEPTVDPGLLALPNVVLTPHIGSATAACRTDMGRRVIANLLAFLENGAALDPV</sequence>
<evidence type="ECO:0000256" key="1">
    <source>
        <dbReference type="ARBA" id="ARBA00005854"/>
    </source>
</evidence>
<dbReference type="GO" id="GO:0051287">
    <property type="term" value="F:NAD binding"/>
    <property type="evidence" value="ECO:0007669"/>
    <property type="project" value="InterPro"/>
</dbReference>
<dbReference type="FunFam" id="3.40.50.720:FF:000203">
    <property type="entry name" value="D-3-phosphoglycerate dehydrogenase (SerA)"/>
    <property type="match status" value="1"/>
</dbReference>
<reference evidence="7 8" key="1">
    <citation type="submission" date="2019-11" db="EMBL/GenBank/DDBJ databases">
        <authorList>
            <person name="Dong K."/>
        </authorList>
    </citation>
    <scope>NUCLEOTIDE SEQUENCE [LARGE SCALE GENOMIC DNA]</scope>
    <source>
        <strain evidence="7 8">NBRC 112902</strain>
    </source>
</reference>
<dbReference type="AlphaFoldDB" id="A0A844HRM5"/>
<dbReference type="GO" id="GO:0016618">
    <property type="term" value="F:hydroxypyruvate reductase [NAD(P)H] activity"/>
    <property type="evidence" value="ECO:0007669"/>
    <property type="project" value="TreeGrafter"/>
</dbReference>
<dbReference type="PANTHER" id="PTHR10996:SF283">
    <property type="entry name" value="GLYOXYLATE_HYDROXYPYRUVATE REDUCTASE B"/>
    <property type="match status" value="1"/>
</dbReference>
<evidence type="ECO:0000313" key="8">
    <source>
        <dbReference type="Proteomes" id="UP000449846"/>
    </source>
</evidence>
<keyword evidence="2 4" id="KW-0560">Oxidoreductase</keyword>
<dbReference type="Pfam" id="PF00389">
    <property type="entry name" value="2-Hacid_dh"/>
    <property type="match status" value="1"/>
</dbReference>
<comment type="caution">
    <text evidence="7">The sequence shown here is derived from an EMBL/GenBank/DDBJ whole genome shotgun (WGS) entry which is preliminary data.</text>
</comment>
<dbReference type="OrthoDB" id="9793626at2"/>
<dbReference type="SUPFAM" id="SSF52283">
    <property type="entry name" value="Formate/glycerate dehydrogenase catalytic domain-like"/>
    <property type="match status" value="1"/>
</dbReference>
<dbReference type="Gene3D" id="3.40.50.720">
    <property type="entry name" value="NAD(P)-binding Rossmann-like Domain"/>
    <property type="match status" value="2"/>
</dbReference>
<dbReference type="PANTHER" id="PTHR10996">
    <property type="entry name" value="2-HYDROXYACID DEHYDROGENASE-RELATED"/>
    <property type="match status" value="1"/>
</dbReference>
<feature type="domain" description="D-isomer specific 2-hydroxyacid dehydrogenase NAD-binding" evidence="6">
    <location>
        <begin position="101"/>
        <end position="279"/>
    </location>
</feature>
<dbReference type="RefSeq" id="WP_155041762.1">
    <property type="nucleotide sequence ID" value="NZ_JBHGCD010000023.1"/>
</dbReference>
<organism evidence="7 8">
    <name type="scientific">Paracoccus litorisediminis</name>
    <dbReference type="NCBI Taxonomy" id="2006130"/>
    <lineage>
        <taxon>Bacteria</taxon>
        <taxon>Pseudomonadati</taxon>
        <taxon>Pseudomonadota</taxon>
        <taxon>Alphaproteobacteria</taxon>
        <taxon>Rhodobacterales</taxon>
        <taxon>Paracoccaceae</taxon>
        <taxon>Paracoccus</taxon>
    </lineage>
</organism>